<evidence type="ECO:0000256" key="1">
    <source>
        <dbReference type="ARBA" id="ARBA00001335"/>
    </source>
</evidence>
<evidence type="ECO:0000256" key="2">
    <source>
        <dbReference type="ARBA" id="ARBA00001947"/>
    </source>
</evidence>
<dbReference type="SUPFAM" id="SSF53187">
    <property type="entry name" value="Zn-dependent exopeptidases"/>
    <property type="match status" value="1"/>
</dbReference>
<dbReference type="AlphaFoldDB" id="L2GYG7"/>
<dbReference type="InParanoid" id="L2GYG7"/>
<dbReference type="GeneID" id="19878098"/>
<dbReference type="PRINTS" id="PR00932">
    <property type="entry name" value="AMINO1PTASE"/>
</dbReference>
<dbReference type="Gene3D" id="2.30.250.10">
    <property type="entry name" value="Aminopeptidase i, Domain 2"/>
    <property type="match status" value="1"/>
</dbReference>
<reference evidence="13" key="1">
    <citation type="submission" date="2011-03" db="EMBL/GenBank/DDBJ databases">
        <title>The genome sequence of Vavraia culicis strain floridensis.</title>
        <authorList>
            <consortium name="The Broad Institute Genome Sequencing Platform"/>
            <person name="Cuomo C."/>
            <person name="Becnel J."/>
            <person name="Sanscrainte N."/>
            <person name="Young S.K."/>
            <person name="Zeng Q."/>
            <person name="Gargeya S."/>
            <person name="Fitzgerald M."/>
            <person name="Haas B."/>
            <person name="Abouelleil A."/>
            <person name="Alvarado L."/>
            <person name="Arachchi H.M."/>
            <person name="Berlin A."/>
            <person name="Chapman S.B."/>
            <person name="Gearin G."/>
            <person name="Goldberg J."/>
            <person name="Griggs A."/>
            <person name="Gujja S."/>
            <person name="Hansen M."/>
            <person name="Heiman D."/>
            <person name="Howarth C."/>
            <person name="Larimer J."/>
            <person name="Lui A."/>
            <person name="MacDonald P.J.P."/>
            <person name="McCowen C."/>
            <person name="Montmayeur A."/>
            <person name="Murphy C."/>
            <person name="Neiman D."/>
            <person name="Pearson M."/>
            <person name="Priest M."/>
            <person name="Roberts A."/>
            <person name="Saif S."/>
            <person name="Shea T."/>
            <person name="Sisk P."/>
            <person name="Stolte C."/>
            <person name="Sykes S."/>
            <person name="Wortman J."/>
            <person name="Nusbaum C."/>
            <person name="Birren B."/>
        </authorList>
    </citation>
    <scope>NUCLEOTIDE SEQUENCE [LARGE SCALE GENOMIC DNA]</scope>
    <source>
        <strain evidence="13">floridensis</strain>
    </source>
</reference>
<dbReference type="EC" id="3.4.11.21" evidence="4"/>
<dbReference type="Pfam" id="PF02127">
    <property type="entry name" value="Peptidase_M18"/>
    <property type="match status" value="2"/>
</dbReference>
<dbReference type="OMA" id="GPILKVN"/>
<dbReference type="GO" id="GO:0004177">
    <property type="term" value="F:aminopeptidase activity"/>
    <property type="evidence" value="ECO:0007669"/>
    <property type="project" value="UniProtKB-KW"/>
</dbReference>
<keyword evidence="8 11" id="KW-0378">Hydrolase</keyword>
<evidence type="ECO:0000256" key="7">
    <source>
        <dbReference type="ARBA" id="ARBA00022723"/>
    </source>
</evidence>
<dbReference type="GO" id="GO:0008270">
    <property type="term" value="F:zinc ion binding"/>
    <property type="evidence" value="ECO:0007669"/>
    <property type="project" value="InterPro"/>
</dbReference>
<keyword evidence="9 11" id="KW-0862">Zinc</keyword>
<keyword evidence="10 11" id="KW-0482">Metalloprotease</keyword>
<evidence type="ECO:0000313" key="13">
    <source>
        <dbReference type="Proteomes" id="UP000011081"/>
    </source>
</evidence>
<keyword evidence="7 11" id="KW-0479">Metal-binding</keyword>
<name>L2GYG7_VAVCU</name>
<dbReference type="GO" id="GO:0006508">
    <property type="term" value="P:proteolysis"/>
    <property type="evidence" value="ECO:0007669"/>
    <property type="project" value="UniProtKB-KW"/>
</dbReference>
<comment type="catalytic activity">
    <reaction evidence="1">
        <text>Release of an N-terminal aspartate or glutamate from a peptide, with a preference for aspartate.</text>
        <dbReference type="EC" id="3.4.11.21"/>
    </reaction>
</comment>
<dbReference type="SUPFAM" id="SSF101821">
    <property type="entry name" value="Aminopeptidase/glucanase lid domain"/>
    <property type="match status" value="1"/>
</dbReference>
<evidence type="ECO:0000256" key="5">
    <source>
        <dbReference type="ARBA" id="ARBA00022438"/>
    </source>
</evidence>
<comment type="similarity">
    <text evidence="3 11">Belongs to the peptidase M18 family.</text>
</comment>
<organism evidence="12 13">
    <name type="scientific">Vavraia culicis (isolate floridensis)</name>
    <name type="common">Microsporidian parasite</name>
    <dbReference type="NCBI Taxonomy" id="948595"/>
    <lineage>
        <taxon>Eukaryota</taxon>
        <taxon>Fungi</taxon>
        <taxon>Fungi incertae sedis</taxon>
        <taxon>Microsporidia</taxon>
        <taxon>Pleistophoridae</taxon>
        <taxon>Vavraia</taxon>
    </lineage>
</organism>
<evidence type="ECO:0000256" key="11">
    <source>
        <dbReference type="RuleBase" id="RU004386"/>
    </source>
</evidence>
<dbReference type="OrthoDB" id="9880441at2759"/>
<dbReference type="InterPro" id="IPR001948">
    <property type="entry name" value="Peptidase_M18"/>
</dbReference>
<keyword evidence="5 11" id="KW-0031">Aminopeptidase</keyword>
<evidence type="ECO:0000256" key="4">
    <source>
        <dbReference type="ARBA" id="ARBA00011965"/>
    </source>
</evidence>
<dbReference type="PANTHER" id="PTHR28570">
    <property type="entry name" value="ASPARTYL AMINOPEPTIDASE"/>
    <property type="match status" value="1"/>
</dbReference>
<dbReference type="PANTHER" id="PTHR28570:SF3">
    <property type="entry name" value="ASPARTYL AMINOPEPTIDASE"/>
    <property type="match status" value="1"/>
</dbReference>
<sequence length="470" mass="53037">MTNKICTLKMSLITDYLKYLDRCLTPYHVVVETITILDEQGYKRISLQDLDSIGPGKYYIFVFNTVIIPIVIPVDPVGIRMVATHSDSPVLKLKPNFSDTAENMCIARLRPYGGGLWHTWFDRSLSVGGLVMLKNGRRVLVDRMFDVVVPSLPPHLNNSKVYNNGFLYDKERVLNGLVMVDTKLDDKVFTGQGFDMDDKVGNRCDSGCGKCESNDEHDRSLSSNSVLVEENSLHANSQPTCQDKSMLDTRDKSENDVHFKLEDIISHNLSLYDLAHAEILNEQLIMSARQDNLLSTFVGLKALNTEGRSIKVLAVFDFEEIGSMQLDGARCTFLKDVYTRLQKNLANPYDSMIISLDVAHTYNFNYDEFYEKKHRIKFNKGIVVKHSAAYATDMDGTAFIKQLSGFKCQDFCLRNDIRGGGTIGTMLSTLLGTRCIDLGSPIMAMHSIRETSSCKDVTDTFQLLYDFYKS</sequence>
<dbReference type="InterPro" id="IPR023358">
    <property type="entry name" value="Peptidase_M18_dom2"/>
</dbReference>
<dbReference type="STRING" id="948595.L2GYG7"/>
<keyword evidence="13" id="KW-1185">Reference proteome</keyword>
<evidence type="ECO:0000256" key="10">
    <source>
        <dbReference type="ARBA" id="ARBA00023049"/>
    </source>
</evidence>
<proteinExistence type="inferred from homology"/>
<dbReference type="EMBL" id="GL877405">
    <property type="protein sequence ID" value="ELA48372.2"/>
    <property type="molecule type" value="Genomic_DNA"/>
</dbReference>
<dbReference type="RefSeq" id="XP_008073144.1">
    <property type="nucleotide sequence ID" value="XM_008074953.1"/>
</dbReference>
<accession>L2GYG7</accession>
<evidence type="ECO:0000313" key="12">
    <source>
        <dbReference type="EMBL" id="ELA48372.2"/>
    </source>
</evidence>
<dbReference type="Gene3D" id="3.40.630.10">
    <property type="entry name" value="Zn peptidases"/>
    <property type="match status" value="1"/>
</dbReference>
<dbReference type="GO" id="GO:0008237">
    <property type="term" value="F:metallopeptidase activity"/>
    <property type="evidence" value="ECO:0007669"/>
    <property type="project" value="UniProtKB-KW"/>
</dbReference>
<protein>
    <recommendedName>
        <fullName evidence="4">aspartyl aminopeptidase</fullName>
        <ecNumber evidence="4">3.4.11.21</ecNumber>
    </recommendedName>
</protein>
<evidence type="ECO:0000256" key="6">
    <source>
        <dbReference type="ARBA" id="ARBA00022670"/>
    </source>
</evidence>
<dbReference type="HOGENOM" id="CLU_019532_2_0_1"/>
<evidence type="ECO:0000256" key="3">
    <source>
        <dbReference type="ARBA" id="ARBA00008290"/>
    </source>
</evidence>
<dbReference type="VEuPathDB" id="MicrosporidiaDB:VCUG_00208"/>
<dbReference type="Proteomes" id="UP000011081">
    <property type="component" value="Unassembled WGS sequence"/>
</dbReference>
<keyword evidence="6 11" id="KW-0645">Protease</keyword>
<gene>
    <name evidence="12" type="ORF">VCUG_00208</name>
</gene>
<comment type="cofactor">
    <cofactor evidence="2">
        <name>Zn(2+)</name>
        <dbReference type="ChEBI" id="CHEBI:29105"/>
    </cofactor>
</comment>
<evidence type="ECO:0000256" key="9">
    <source>
        <dbReference type="ARBA" id="ARBA00022833"/>
    </source>
</evidence>
<dbReference type="FunCoup" id="L2GYG7">
    <property type="interactions" value="113"/>
</dbReference>
<dbReference type="GO" id="GO:0005737">
    <property type="term" value="C:cytoplasm"/>
    <property type="evidence" value="ECO:0007669"/>
    <property type="project" value="UniProtKB-ARBA"/>
</dbReference>
<evidence type="ECO:0000256" key="8">
    <source>
        <dbReference type="ARBA" id="ARBA00022801"/>
    </source>
</evidence>